<dbReference type="InterPro" id="IPR047008">
    <property type="entry name" value="XRN1_SH3_sf"/>
</dbReference>
<dbReference type="Pfam" id="PF18334">
    <property type="entry name" value="XRN1_D2_D3"/>
    <property type="match status" value="1"/>
</dbReference>
<keyword evidence="3 5" id="KW-0269">Exonuclease</keyword>
<dbReference type="InterPro" id="IPR041385">
    <property type="entry name" value="SH3_12"/>
</dbReference>
<dbReference type="Proteomes" id="UP000478008">
    <property type="component" value="Unassembled WGS sequence"/>
</dbReference>
<comment type="similarity">
    <text evidence="4 5">Belongs to the 5'-3' exonuclease family.</text>
</comment>
<dbReference type="PANTHER" id="PTHR12341:SF7">
    <property type="entry name" value="5'-3' EXORIBONUCLEASE 1"/>
    <property type="match status" value="1"/>
</dbReference>
<dbReference type="FunFam" id="3.40.50.12390:FF:000002">
    <property type="entry name" value="5'-3' exoribonuclease 1"/>
    <property type="match status" value="1"/>
</dbReference>
<evidence type="ECO:0000313" key="12">
    <source>
        <dbReference type="EMBL" id="VUG19808.1"/>
    </source>
</evidence>
<feature type="domain" description="Exoribonuclease Xrn1 D2/D3" evidence="11">
    <location>
        <begin position="949"/>
        <end position="1179"/>
    </location>
</feature>
<comment type="subcellular location">
    <subcellularLocation>
        <location evidence="5">Cytoplasm</location>
    </subcellularLocation>
</comment>
<dbReference type="Pfam" id="PF17846">
    <property type="entry name" value="XRN_M"/>
    <property type="match status" value="1"/>
</dbReference>
<evidence type="ECO:0000256" key="2">
    <source>
        <dbReference type="ARBA" id="ARBA00022801"/>
    </source>
</evidence>
<sequence>MGIPKFFRFISERWPLTSQEVDGQEMIEFDNMYLDMNSILHNCTHTNDGTIIHLSEEQMFGAIFAYIDHLFNLIKPKKVFYMAIDGVAPRAKMNQQRARRFRSAVEAEQNMKKAIERGDEIPKEAPFDSNAITPGTDFMAKVTEHLKYYINQKVSTDSNWQSIQVILSGQEVPGEGEHKIMEYIRVHRAQPGYDPNTRHCVYGLDADLIMLGLASHEPHFALLREEVTFGRNRGTPSSDLSKQKFYLLHISLVREYLGEEFKDLQDQISFKYDFERILDDFILIMYVIGNDFLPNLPDLHLNHGAFPLLIETFKEAMRRSDGYINESGTINMKRLKIWLDILSVFELDNFERGSVDVDWFNYQLENVSHHGARKREREGRELLIKQQKKMVGHIRSWLLPLYNNKFSVKDMQEDESKIPSLQLPADFFEDATNRDFIKKLAFDVGVVILHSASKNTYTAKIDIDGISASESDEEFKQRAEDIHSQFKRYQRSIVVDSEKTLTEEKDLYNKKFLDWKNQYYKEKLHFTLDDEDKITDLTENYVEGLQWVLNYYYKGVCSWPWYYHYHYAPRISDVSRGLDVKLNFKMGQPFKPFQQLMGVLPARSRRLLPACYQELMTDAKSPIIDFYPNDCETDMNGKTAPWEAVVLLSFVDEKRLIKVMTPLDKYLTPEEKQRNTFGRNLLFQFNPQVKNPIRSPLPEWLPDFESRCVQSVFELPSMKGLTYVKGMCKDALSGKHALAGFPTLSTIPYTAKLEYAHLCVFQQPSRSVSMILTLKNIYKGLSVEQFAKQHLGNIIYANYPYLREYKLCHIDDGNKRFEFIRKRGKDQIVTTELQGTDKSGYEKDRREVIYQMKVKKGLRFASEKEEEEEANVGNSESQENLIGHEPHHKDGTMVEGLAYMRKVVGLAPTKDGAYVKMFSDKLDCFPLQLIVEDVVHKDLRFKEKAASKLEDAYPIGTEVVFLGSFAYGSPAKVVGYSDGNKKLALSIRKPAGTEKEPNFGTLRAQYERHALRYHSMSQVCRMLHISTMLLSKITSMYLIYAPKGMRREDVGLGLKFEGKQLKVLGYTKKQGRSWEFSDLAVATINDYMKKFPDVFRALQKYRGNSIPKATDIFRGFSEKQLDDKLRAIHKYLREIKANFIKVTLTSDSLTKFGIGVVEKQITDYVQQPHPQNHKGVKGIPRTAVFNPSKGFLLMRKQFFELGDRVLYALDSGKVPLFSKGTVVGVRSFEAKVLLQVVFDEVVLTGNRFDGRLVTPRGLTVDSSALLNLTHKQFVFHPKGQKGKGDKTKVKMKSKTKPKLDSKSARPGASQKDSSPKSNSKSDSNPHSANPAKKQASGKKELLSVIKGNIKKKHADAAKPEGAKKNVHHSPKQKSTKEPESTESSNKNKSANRSAAAKSIYNSVLGNVLSAGINMGPPQTYANPQRAPIDVVDPTNVSKNASVLKADSQRLMDVLKGGKK</sequence>
<feature type="domain" description="Xrn1 N-terminal" evidence="7">
    <location>
        <begin position="1"/>
        <end position="226"/>
    </location>
</feature>
<dbReference type="EMBL" id="CABFWN010000006">
    <property type="protein sequence ID" value="VUG19808.1"/>
    <property type="molecule type" value="Genomic_DNA"/>
</dbReference>
<dbReference type="Gene3D" id="3.40.50.12390">
    <property type="match status" value="1"/>
</dbReference>
<feature type="region of interest" description="Disordered" evidence="6">
    <location>
        <begin position="1276"/>
        <end position="1339"/>
    </location>
</feature>
<feature type="compositionally biased region" description="Low complexity" evidence="6">
    <location>
        <begin position="1381"/>
        <end position="1394"/>
    </location>
</feature>
<dbReference type="Gene3D" id="1.25.40.1050">
    <property type="match status" value="1"/>
</dbReference>
<dbReference type="Pfam" id="PF18332">
    <property type="entry name" value="XRN1_D1"/>
    <property type="match status" value="2"/>
</dbReference>
<feature type="compositionally biased region" description="Basic and acidic residues" evidence="6">
    <location>
        <begin position="1354"/>
        <end position="1363"/>
    </location>
</feature>
<dbReference type="GO" id="GO:0016075">
    <property type="term" value="P:rRNA catabolic process"/>
    <property type="evidence" value="ECO:0007669"/>
    <property type="project" value="TreeGrafter"/>
</dbReference>
<feature type="compositionally biased region" description="Low complexity" evidence="6">
    <location>
        <begin position="1315"/>
        <end position="1325"/>
    </location>
</feature>
<feature type="domain" description="5'-3' exoribonuclease 1 SH3-like" evidence="9">
    <location>
        <begin position="1199"/>
        <end position="1267"/>
    </location>
</feature>
<keyword evidence="5" id="KW-0963">Cytoplasm</keyword>
<keyword evidence="5" id="KW-0866">Nonsense-mediated mRNA decay</keyword>
<evidence type="ECO:0000256" key="6">
    <source>
        <dbReference type="SAM" id="MobiDB-lite"/>
    </source>
</evidence>
<dbReference type="EC" id="3.1.13.-" evidence="5"/>
<evidence type="ECO:0000259" key="7">
    <source>
        <dbReference type="Pfam" id="PF03159"/>
    </source>
</evidence>
<comment type="function">
    <text evidence="5">Multifunctional protein that exhibits several independent functions at different levels of the cellular processes. 5'-3' exonuclease component of the nonsense-mediated mRNA decay (NMD) which is a highly conserved mRNA degradation pathway, an RNA surveillance system whose role is to identify and rid cells of mRNA with premature termination codons and thus prevents accumulation of potentially harmful truncated proteins.</text>
</comment>
<evidence type="ECO:0000259" key="8">
    <source>
        <dbReference type="Pfam" id="PF17846"/>
    </source>
</evidence>
<evidence type="ECO:0000259" key="9">
    <source>
        <dbReference type="Pfam" id="PF18129"/>
    </source>
</evidence>
<dbReference type="InterPro" id="IPR014722">
    <property type="entry name" value="Rib_uL2_dom2"/>
</dbReference>
<dbReference type="GO" id="GO:0005737">
    <property type="term" value="C:cytoplasm"/>
    <property type="evidence" value="ECO:0007669"/>
    <property type="project" value="UniProtKB-SubCell"/>
</dbReference>
<keyword evidence="13" id="KW-1185">Reference proteome</keyword>
<feature type="domain" description="5'-3' exoribonuclease 1 D1" evidence="10">
    <location>
        <begin position="726"/>
        <end position="858"/>
    </location>
</feature>
<dbReference type="GO" id="GO:0003723">
    <property type="term" value="F:RNA binding"/>
    <property type="evidence" value="ECO:0007669"/>
    <property type="project" value="UniProtKB-KW"/>
</dbReference>
<dbReference type="PANTHER" id="PTHR12341">
    <property type="entry name" value="5'-&gt;3' EXORIBONUCLEASE"/>
    <property type="match status" value="1"/>
</dbReference>
<evidence type="ECO:0000256" key="3">
    <source>
        <dbReference type="ARBA" id="ARBA00022839"/>
    </source>
</evidence>
<dbReference type="Pfam" id="PF18129">
    <property type="entry name" value="SH3_12"/>
    <property type="match status" value="1"/>
</dbReference>
<dbReference type="PIRSF" id="PIRSF006743">
    <property type="entry name" value="Exonuclease_Xnr1"/>
    <property type="match status" value="1"/>
</dbReference>
<protein>
    <recommendedName>
        <fullName evidence="5">5'-3' exoribonuclease 1</fullName>
        <ecNumber evidence="5">3.1.13.-</ecNumber>
    </recommendedName>
</protein>
<dbReference type="InterPro" id="IPR004859">
    <property type="entry name" value="Xrn1_N"/>
</dbReference>
<dbReference type="Gene3D" id="2.30.30.30">
    <property type="match status" value="1"/>
</dbReference>
<reference evidence="12 13" key="1">
    <citation type="submission" date="2019-07" db="EMBL/GenBank/DDBJ databases">
        <authorList>
            <person name="Friedrich A."/>
            <person name="Schacherer J."/>
        </authorList>
    </citation>
    <scope>NUCLEOTIDE SEQUENCE [LARGE SCALE GENOMIC DNA]</scope>
</reference>
<dbReference type="InterPro" id="IPR016494">
    <property type="entry name" value="5_3_exoribonuclease_1"/>
</dbReference>
<dbReference type="GO" id="GO:0004534">
    <property type="term" value="F:5'-3' RNA exonuclease activity"/>
    <property type="evidence" value="ECO:0007669"/>
    <property type="project" value="TreeGrafter"/>
</dbReference>
<accession>A0A7D9H3T2</accession>
<organism evidence="12 13">
    <name type="scientific">Dekkera bruxellensis</name>
    <name type="common">Brettanomyces custersii</name>
    <dbReference type="NCBI Taxonomy" id="5007"/>
    <lineage>
        <taxon>Eukaryota</taxon>
        <taxon>Fungi</taxon>
        <taxon>Dikarya</taxon>
        <taxon>Ascomycota</taxon>
        <taxon>Saccharomycotina</taxon>
        <taxon>Pichiomycetes</taxon>
        <taxon>Pichiales</taxon>
        <taxon>Pichiaceae</taxon>
        <taxon>Brettanomyces</taxon>
    </lineage>
</organism>
<dbReference type="InterPro" id="IPR047007">
    <property type="entry name" value="XRN1_D1_sf"/>
</dbReference>
<feature type="region of interest" description="Disordered" evidence="6">
    <location>
        <begin position="865"/>
        <end position="887"/>
    </location>
</feature>
<keyword evidence="5" id="KW-0694">RNA-binding</keyword>
<evidence type="ECO:0000313" key="13">
    <source>
        <dbReference type="Proteomes" id="UP000478008"/>
    </source>
</evidence>
<dbReference type="GO" id="GO:0000184">
    <property type="term" value="P:nuclear-transcribed mRNA catabolic process, nonsense-mediated decay"/>
    <property type="evidence" value="ECO:0007669"/>
    <property type="project" value="UniProtKB-KW"/>
</dbReference>
<gene>
    <name evidence="12" type="primary">XRN1</name>
    <name evidence="12" type="ORF">DEBR0S6_00276G</name>
</gene>
<evidence type="ECO:0000256" key="4">
    <source>
        <dbReference type="ARBA" id="ARBA00038299"/>
    </source>
</evidence>
<dbReference type="InterPro" id="IPR041106">
    <property type="entry name" value="XRN1_D2_D3"/>
</dbReference>
<dbReference type="GO" id="GO:0005634">
    <property type="term" value="C:nucleus"/>
    <property type="evidence" value="ECO:0007669"/>
    <property type="project" value="TreeGrafter"/>
</dbReference>
<keyword evidence="1 5" id="KW-0540">Nuclease</keyword>
<feature type="domain" description="Xrn1 helical" evidence="8">
    <location>
        <begin position="271"/>
        <end position="685"/>
    </location>
</feature>
<dbReference type="Pfam" id="PF03159">
    <property type="entry name" value="XRN_N"/>
    <property type="match status" value="1"/>
</dbReference>
<feature type="compositionally biased region" description="Basic residues" evidence="6">
    <location>
        <begin position="1364"/>
        <end position="1373"/>
    </location>
</feature>
<keyword evidence="2 5" id="KW-0378">Hydrolase</keyword>
<evidence type="ECO:0000259" key="10">
    <source>
        <dbReference type="Pfam" id="PF18332"/>
    </source>
</evidence>
<dbReference type="InterPro" id="IPR027073">
    <property type="entry name" value="5_3_exoribonuclease"/>
</dbReference>
<dbReference type="Gene3D" id="3.30.1370.250">
    <property type="match status" value="1"/>
</dbReference>
<dbReference type="CDD" id="cd18673">
    <property type="entry name" value="PIN_XRN1-2-like"/>
    <property type="match status" value="1"/>
</dbReference>
<dbReference type="InterPro" id="IPR041412">
    <property type="entry name" value="Xrn1_helical"/>
</dbReference>
<feature type="domain" description="5'-3' exoribonuclease 1 D1" evidence="10">
    <location>
        <begin position="894"/>
        <end position="944"/>
    </location>
</feature>
<evidence type="ECO:0000256" key="5">
    <source>
        <dbReference type="PIRNR" id="PIRNR006743"/>
    </source>
</evidence>
<evidence type="ECO:0000256" key="1">
    <source>
        <dbReference type="ARBA" id="ARBA00022722"/>
    </source>
</evidence>
<dbReference type="InterPro" id="IPR040992">
    <property type="entry name" value="XRN1_D1"/>
</dbReference>
<name>A0A7D9H3T2_DEKBR</name>
<dbReference type="Gene3D" id="2.170.260.40">
    <property type="match status" value="1"/>
</dbReference>
<feature type="region of interest" description="Disordered" evidence="6">
    <location>
        <begin position="1351"/>
        <end position="1394"/>
    </location>
</feature>
<dbReference type="Gene3D" id="2.30.30.750">
    <property type="match status" value="1"/>
</dbReference>
<proteinExistence type="inferred from homology"/>
<evidence type="ECO:0000259" key="11">
    <source>
        <dbReference type="Pfam" id="PF18334"/>
    </source>
</evidence>